<dbReference type="Proteomes" id="UP000230233">
    <property type="component" value="Chromosome III"/>
</dbReference>
<dbReference type="AlphaFoldDB" id="A0A2G5UTT2"/>
<organism evidence="1 2">
    <name type="scientific">Caenorhabditis nigoni</name>
    <dbReference type="NCBI Taxonomy" id="1611254"/>
    <lineage>
        <taxon>Eukaryota</taxon>
        <taxon>Metazoa</taxon>
        <taxon>Ecdysozoa</taxon>
        <taxon>Nematoda</taxon>
        <taxon>Chromadorea</taxon>
        <taxon>Rhabditida</taxon>
        <taxon>Rhabditina</taxon>
        <taxon>Rhabditomorpha</taxon>
        <taxon>Rhabditoidea</taxon>
        <taxon>Rhabditidae</taxon>
        <taxon>Peloderinae</taxon>
        <taxon>Caenorhabditis</taxon>
    </lineage>
</organism>
<gene>
    <name evidence="1" type="primary">Cnig_chr_III.g9839</name>
    <name evidence="1" type="ORF">B9Z55_009839</name>
</gene>
<comment type="caution">
    <text evidence="1">The sequence shown here is derived from an EMBL/GenBank/DDBJ whole genome shotgun (WGS) entry which is preliminary data.</text>
</comment>
<protein>
    <submittedName>
        <fullName evidence="1">Uncharacterized protein</fullName>
    </submittedName>
</protein>
<evidence type="ECO:0000313" key="1">
    <source>
        <dbReference type="EMBL" id="PIC42919.1"/>
    </source>
</evidence>
<name>A0A2G5UTT2_9PELO</name>
<accession>A0A2G5UTT2</accession>
<proteinExistence type="predicted"/>
<evidence type="ECO:0000313" key="2">
    <source>
        <dbReference type="Proteomes" id="UP000230233"/>
    </source>
</evidence>
<keyword evidence="2" id="KW-1185">Reference proteome</keyword>
<sequence>MLSKFGNFFLVDDNENICLEIRLILKRITVGKHSKVRTVTISAGPVSQDIGLQRQLPGLAIRKIGKAEYSERIFMVPMTMRLLGLPGSIGGFQCVRYVYFGCFSELRELSYFLLFFCVDFLLCPRRRSNYLAFQDGVIFNVSDVRNSGLKGCSSSAAPSQNLSWKHKCKTSQNYWKSSEKVDVTDQLMPRSLRLLQRT</sequence>
<reference evidence="2" key="1">
    <citation type="submission" date="2017-10" db="EMBL/GenBank/DDBJ databases">
        <title>Rapid genome shrinkage in a self-fertile nematode reveals novel sperm competition proteins.</title>
        <authorList>
            <person name="Yin D."/>
            <person name="Schwarz E.M."/>
            <person name="Thomas C.G."/>
            <person name="Felde R.L."/>
            <person name="Korf I.F."/>
            <person name="Cutter A.D."/>
            <person name="Schartner C.M."/>
            <person name="Ralston E.J."/>
            <person name="Meyer B.J."/>
            <person name="Haag E.S."/>
        </authorList>
    </citation>
    <scope>NUCLEOTIDE SEQUENCE [LARGE SCALE GENOMIC DNA]</scope>
    <source>
        <strain evidence="2">JU1422</strain>
    </source>
</reference>
<dbReference type="EMBL" id="PDUG01000003">
    <property type="protein sequence ID" value="PIC42919.1"/>
    <property type="molecule type" value="Genomic_DNA"/>
</dbReference>